<evidence type="ECO:0008006" key="3">
    <source>
        <dbReference type="Google" id="ProtNLM"/>
    </source>
</evidence>
<name>A0A3A8JW36_9BACT</name>
<sequence>MIGPTSSLTDIAFAVCTALERKGFHAVLTGGSAATYYAPEAYQSGDLDFVTTLKGTGGEAALAALGFTRKGDFYRHPRSHFLLEFPNGPLAVGDDLIKSWSTARRDDEVLYVLSPTDSCRDRLASFLFWNDFSGLEQALAVFHARSKEVDLNVIEDWCRRERHSQKFGLFASRIGAAK</sequence>
<dbReference type="AlphaFoldDB" id="A0A3A8JW36"/>
<protein>
    <recommendedName>
        <fullName evidence="3">Nucleotidyltransferase family protein</fullName>
    </recommendedName>
</protein>
<reference evidence="2" key="1">
    <citation type="submission" date="2018-09" db="EMBL/GenBank/DDBJ databases">
        <authorList>
            <person name="Livingstone P.G."/>
            <person name="Whitworth D.E."/>
        </authorList>
    </citation>
    <scope>NUCLEOTIDE SEQUENCE [LARGE SCALE GENOMIC DNA]</scope>
    <source>
        <strain evidence="2">CA043D</strain>
    </source>
</reference>
<organism evidence="1 2">
    <name type="scientific">Corallococcus carmarthensis</name>
    <dbReference type="NCBI Taxonomy" id="2316728"/>
    <lineage>
        <taxon>Bacteria</taxon>
        <taxon>Pseudomonadati</taxon>
        <taxon>Myxococcota</taxon>
        <taxon>Myxococcia</taxon>
        <taxon>Myxococcales</taxon>
        <taxon>Cystobacterineae</taxon>
        <taxon>Myxococcaceae</taxon>
        <taxon>Corallococcus</taxon>
    </lineage>
</organism>
<dbReference type="EMBL" id="RAWE01000121">
    <property type="protein sequence ID" value="RKG99136.1"/>
    <property type="molecule type" value="Genomic_DNA"/>
</dbReference>
<accession>A0A3A8JW36</accession>
<proteinExistence type="predicted"/>
<evidence type="ECO:0000313" key="2">
    <source>
        <dbReference type="Proteomes" id="UP000268313"/>
    </source>
</evidence>
<comment type="caution">
    <text evidence="1">The sequence shown here is derived from an EMBL/GenBank/DDBJ whole genome shotgun (WGS) entry which is preliminary data.</text>
</comment>
<evidence type="ECO:0000313" key="1">
    <source>
        <dbReference type="EMBL" id="RKG99136.1"/>
    </source>
</evidence>
<dbReference type="Proteomes" id="UP000268313">
    <property type="component" value="Unassembled WGS sequence"/>
</dbReference>
<gene>
    <name evidence="1" type="ORF">D7X32_27360</name>
</gene>
<keyword evidence="2" id="KW-1185">Reference proteome</keyword>